<sequence>MASAVLEIKPAKSVVGTVNALPEGEMDALLLGRTRILLQTTLNTPLKLSIYCSFDRFRDKTESASTSTVIAPSVTSRWKIANPHNGENSPDAYQKVRHTPMTTSPWRPCRIITRNHRR</sequence>
<dbReference type="Proteomes" id="UP001153712">
    <property type="component" value="Chromosome 5"/>
</dbReference>
<organism evidence="2 3">
    <name type="scientific">Phyllotreta striolata</name>
    <name type="common">Striped flea beetle</name>
    <name type="synonym">Crioceris striolata</name>
    <dbReference type="NCBI Taxonomy" id="444603"/>
    <lineage>
        <taxon>Eukaryota</taxon>
        <taxon>Metazoa</taxon>
        <taxon>Ecdysozoa</taxon>
        <taxon>Arthropoda</taxon>
        <taxon>Hexapoda</taxon>
        <taxon>Insecta</taxon>
        <taxon>Pterygota</taxon>
        <taxon>Neoptera</taxon>
        <taxon>Endopterygota</taxon>
        <taxon>Coleoptera</taxon>
        <taxon>Polyphaga</taxon>
        <taxon>Cucujiformia</taxon>
        <taxon>Chrysomeloidea</taxon>
        <taxon>Chrysomelidae</taxon>
        <taxon>Galerucinae</taxon>
        <taxon>Alticini</taxon>
        <taxon>Phyllotreta</taxon>
    </lineage>
</organism>
<evidence type="ECO:0000256" key="1">
    <source>
        <dbReference type="SAM" id="MobiDB-lite"/>
    </source>
</evidence>
<evidence type="ECO:0000313" key="2">
    <source>
        <dbReference type="EMBL" id="CAG9861848.1"/>
    </source>
</evidence>
<keyword evidence="3" id="KW-1185">Reference proteome</keyword>
<dbReference type="AlphaFoldDB" id="A0A9N9TRF4"/>
<dbReference type="OrthoDB" id="6781942at2759"/>
<name>A0A9N9TRF4_PHYSR</name>
<accession>A0A9N9TRF4</accession>
<feature type="region of interest" description="Disordered" evidence="1">
    <location>
        <begin position="79"/>
        <end position="107"/>
    </location>
</feature>
<dbReference type="EMBL" id="OU900098">
    <property type="protein sequence ID" value="CAG9861848.1"/>
    <property type="molecule type" value="Genomic_DNA"/>
</dbReference>
<protein>
    <submittedName>
        <fullName evidence="2">Uncharacterized protein</fullName>
    </submittedName>
</protein>
<proteinExistence type="predicted"/>
<gene>
    <name evidence="2" type="ORF">PHYEVI_LOCUS8174</name>
</gene>
<evidence type="ECO:0000313" key="3">
    <source>
        <dbReference type="Proteomes" id="UP001153712"/>
    </source>
</evidence>
<reference evidence="2" key="1">
    <citation type="submission" date="2022-01" db="EMBL/GenBank/DDBJ databases">
        <authorList>
            <person name="King R."/>
        </authorList>
    </citation>
    <scope>NUCLEOTIDE SEQUENCE</scope>
</reference>